<evidence type="ECO:0008006" key="4">
    <source>
        <dbReference type="Google" id="ProtNLM"/>
    </source>
</evidence>
<gene>
    <name evidence="2" type="ORF">K7C98_14930</name>
</gene>
<keyword evidence="3" id="KW-1185">Reference proteome</keyword>
<protein>
    <recommendedName>
        <fullName evidence="4">Lipoprotein</fullName>
    </recommendedName>
</protein>
<proteinExistence type="predicted"/>
<dbReference type="RefSeq" id="WP_224192321.1">
    <property type="nucleotide sequence ID" value="NZ_JAIRAU010000017.1"/>
</dbReference>
<name>A0ABS7TQY3_9BACT</name>
<reference evidence="2" key="1">
    <citation type="submission" date="2021-08" db="EMBL/GenBank/DDBJ databases">
        <authorList>
            <person name="Stevens D.C."/>
        </authorList>
    </citation>
    <scope>NUCLEOTIDE SEQUENCE</scope>
    <source>
        <strain evidence="2">DSM 53165</strain>
    </source>
</reference>
<sequence>MAYAYRRLRYAVALALSFACDSGYSLHINIELPEEVVAAYSEQQRGILYVYVEPEGGFDPTYRAVAVVCGETNRYSVESGGDGEVQTTRILAWIDPATGGECGPIEPSGAGSDDKKVYPDEGEPQAEGMVQATGTCNHSEEVELVLSAP</sequence>
<dbReference type="PROSITE" id="PS51257">
    <property type="entry name" value="PROKAR_LIPOPROTEIN"/>
    <property type="match status" value="1"/>
</dbReference>
<accession>A0ABS7TQY3</accession>
<evidence type="ECO:0000313" key="3">
    <source>
        <dbReference type="Proteomes" id="UP001139031"/>
    </source>
</evidence>
<feature type="region of interest" description="Disordered" evidence="1">
    <location>
        <begin position="97"/>
        <end position="127"/>
    </location>
</feature>
<evidence type="ECO:0000313" key="2">
    <source>
        <dbReference type="EMBL" id="MBZ5710552.1"/>
    </source>
</evidence>
<evidence type="ECO:0000256" key="1">
    <source>
        <dbReference type="SAM" id="MobiDB-lite"/>
    </source>
</evidence>
<comment type="caution">
    <text evidence="2">The sequence shown here is derived from an EMBL/GenBank/DDBJ whole genome shotgun (WGS) entry which is preliminary data.</text>
</comment>
<organism evidence="2 3">
    <name type="scientific">Nannocystis pusilla</name>
    <dbReference type="NCBI Taxonomy" id="889268"/>
    <lineage>
        <taxon>Bacteria</taxon>
        <taxon>Pseudomonadati</taxon>
        <taxon>Myxococcota</taxon>
        <taxon>Polyangia</taxon>
        <taxon>Nannocystales</taxon>
        <taxon>Nannocystaceae</taxon>
        <taxon>Nannocystis</taxon>
    </lineage>
</organism>
<dbReference type="EMBL" id="JAIRAU010000017">
    <property type="protein sequence ID" value="MBZ5710552.1"/>
    <property type="molecule type" value="Genomic_DNA"/>
</dbReference>
<dbReference type="Proteomes" id="UP001139031">
    <property type="component" value="Unassembled WGS sequence"/>
</dbReference>